<dbReference type="AlphaFoldDB" id="A0A392RDK7"/>
<feature type="compositionally biased region" description="Basic and acidic residues" evidence="1">
    <location>
        <begin position="1"/>
        <end position="18"/>
    </location>
</feature>
<name>A0A392RDK7_9FABA</name>
<reference evidence="2 3" key="1">
    <citation type="journal article" date="2018" name="Front. Plant Sci.">
        <title>Red Clover (Trifolium pratense) and Zigzag Clover (T. medium) - A Picture of Genomic Similarities and Differences.</title>
        <authorList>
            <person name="Dluhosova J."/>
            <person name="Istvanek J."/>
            <person name="Nedelnik J."/>
            <person name="Repkova J."/>
        </authorList>
    </citation>
    <scope>NUCLEOTIDE SEQUENCE [LARGE SCALE GENOMIC DNA]</scope>
    <source>
        <strain evidence="3">cv. 10/8</strain>
        <tissue evidence="2">Leaf</tissue>
    </source>
</reference>
<organism evidence="2 3">
    <name type="scientific">Trifolium medium</name>
    <dbReference type="NCBI Taxonomy" id="97028"/>
    <lineage>
        <taxon>Eukaryota</taxon>
        <taxon>Viridiplantae</taxon>
        <taxon>Streptophyta</taxon>
        <taxon>Embryophyta</taxon>
        <taxon>Tracheophyta</taxon>
        <taxon>Spermatophyta</taxon>
        <taxon>Magnoliopsida</taxon>
        <taxon>eudicotyledons</taxon>
        <taxon>Gunneridae</taxon>
        <taxon>Pentapetalae</taxon>
        <taxon>rosids</taxon>
        <taxon>fabids</taxon>
        <taxon>Fabales</taxon>
        <taxon>Fabaceae</taxon>
        <taxon>Papilionoideae</taxon>
        <taxon>50 kb inversion clade</taxon>
        <taxon>NPAAA clade</taxon>
        <taxon>Hologalegina</taxon>
        <taxon>IRL clade</taxon>
        <taxon>Trifolieae</taxon>
        <taxon>Trifolium</taxon>
    </lineage>
</organism>
<dbReference type="Proteomes" id="UP000265520">
    <property type="component" value="Unassembled WGS sequence"/>
</dbReference>
<proteinExistence type="predicted"/>
<accession>A0A392RDK7</accession>
<comment type="caution">
    <text evidence="2">The sequence shown here is derived from an EMBL/GenBank/DDBJ whole genome shotgun (WGS) entry which is preliminary data.</text>
</comment>
<keyword evidence="3" id="KW-1185">Reference proteome</keyword>
<evidence type="ECO:0000313" key="2">
    <source>
        <dbReference type="EMBL" id="MCI33870.1"/>
    </source>
</evidence>
<feature type="compositionally biased region" description="Acidic residues" evidence="1">
    <location>
        <begin position="19"/>
        <end position="29"/>
    </location>
</feature>
<feature type="region of interest" description="Disordered" evidence="1">
    <location>
        <begin position="1"/>
        <end position="39"/>
    </location>
</feature>
<sequence>CTENREDRDDEYDVSHDDLSDDDLYDEGFGDPNNVEISR</sequence>
<evidence type="ECO:0000313" key="3">
    <source>
        <dbReference type="Proteomes" id="UP000265520"/>
    </source>
</evidence>
<dbReference type="EMBL" id="LXQA010208245">
    <property type="protein sequence ID" value="MCI33870.1"/>
    <property type="molecule type" value="Genomic_DNA"/>
</dbReference>
<evidence type="ECO:0000256" key="1">
    <source>
        <dbReference type="SAM" id="MobiDB-lite"/>
    </source>
</evidence>
<protein>
    <submittedName>
        <fullName evidence="2">Uncharacterized protein</fullName>
    </submittedName>
</protein>
<feature type="non-terminal residue" evidence="2">
    <location>
        <position position="1"/>
    </location>
</feature>